<dbReference type="SUPFAM" id="SSF52540">
    <property type="entry name" value="P-loop containing nucleoside triphosphate hydrolases"/>
    <property type="match status" value="1"/>
</dbReference>
<dbReference type="InterPro" id="IPR051539">
    <property type="entry name" value="T4SS-coupling_protein"/>
</dbReference>
<evidence type="ECO:0000256" key="6">
    <source>
        <dbReference type="SAM" id="Phobius"/>
    </source>
</evidence>
<keyword evidence="4 6" id="KW-1133">Transmembrane helix</keyword>
<accession>A0A4V3ATQ9</accession>
<keyword evidence="5 6" id="KW-0472">Membrane</keyword>
<evidence type="ECO:0000256" key="5">
    <source>
        <dbReference type="ARBA" id="ARBA00023136"/>
    </source>
</evidence>
<gene>
    <name evidence="8" type="ORF">E2I14_17560</name>
</gene>
<comment type="caution">
    <text evidence="8">The sequence shown here is derived from an EMBL/GenBank/DDBJ whole genome shotgun (WGS) entry which is preliminary data.</text>
</comment>
<name>A0A4V3ATQ9_9BURK</name>
<dbReference type="EMBL" id="SMYL01000014">
    <property type="protein sequence ID" value="TDK61199.1"/>
    <property type="molecule type" value="Genomic_DNA"/>
</dbReference>
<feature type="transmembrane region" description="Helical" evidence="6">
    <location>
        <begin position="147"/>
        <end position="166"/>
    </location>
</feature>
<evidence type="ECO:0000259" key="7">
    <source>
        <dbReference type="Pfam" id="PF10412"/>
    </source>
</evidence>
<evidence type="ECO:0000256" key="1">
    <source>
        <dbReference type="ARBA" id="ARBA00004651"/>
    </source>
</evidence>
<protein>
    <submittedName>
        <fullName evidence="8">Type VI secretion protein</fullName>
    </submittedName>
</protein>
<feature type="domain" description="Type IV secretion system coupling protein TraD DNA-binding" evidence="7">
    <location>
        <begin position="206"/>
        <end position="584"/>
    </location>
</feature>
<dbReference type="Pfam" id="PF10412">
    <property type="entry name" value="TrwB_AAD_bind"/>
    <property type="match status" value="1"/>
</dbReference>
<evidence type="ECO:0000256" key="4">
    <source>
        <dbReference type="ARBA" id="ARBA00022989"/>
    </source>
</evidence>
<organism evidence="8 9">
    <name type="scientific">Sapientia aquatica</name>
    <dbReference type="NCBI Taxonomy" id="1549640"/>
    <lineage>
        <taxon>Bacteria</taxon>
        <taxon>Pseudomonadati</taxon>
        <taxon>Pseudomonadota</taxon>
        <taxon>Betaproteobacteria</taxon>
        <taxon>Burkholderiales</taxon>
        <taxon>Oxalobacteraceae</taxon>
        <taxon>Sapientia</taxon>
    </lineage>
</organism>
<keyword evidence="2" id="KW-1003">Cell membrane</keyword>
<keyword evidence="9" id="KW-1185">Reference proteome</keyword>
<sequence>MQRFANKLRRQAYPFPHTFGAWLSKSIRHSKLPSCAMNYCPNWIAWLHLLLLHRRLCKTNCYSWHEELQRTLIHSWLLRCVPAYNNSRERNMRITLSVLGWALLVAILLSLGFWIWDITHQFQFDHPWTELPDALWHTFHYPALRMIAVWALLKGFVPVGLSLYLLDRLDARDRTQRVVRGARIVPGKELPNITRKKPRQGEPAQVTVANVSIPYSCETSHLLLAGSTSTGKSTAVDELLESIMARGDRAIIIDPNGHALSRFAKKGDVVLNPFDTRSPGWGIFNEFRKPFDFDRIAKSIVPDTSDTSAQQWHGYAQQLLAETTRALTQTGENTTERLLHWLIQAPAADLKTLLAGSAASGLFEPGAERALASTRFILSHHVGSFQHLQPGDFSLRTWLESGTGSLYLTWREDMLSTLKPLISGWVDILIASVLTLPDDNPQPLWLMLDELASLERLSSLEAGLTKGRKHGLRVVAGLQSVAQLDAIYGQNHAKTLRSCFRNMLALGCANSDPDTAKVISDGLGQSEIERIQTTHNQNKNGASTSTHRERRIEAAVLPSELMSLPPLQGYLKLAGDYPIGKIRLVPKDRPALYVPFKER</sequence>
<dbReference type="CDD" id="cd01127">
    <property type="entry name" value="TrwB_TraG_TraD_VirD4"/>
    <property type="match status" value="1"/>
</dbReference>
<dbReference type="InterPro" id="IPR019476">
    <property type="entry name" value="T4SS_TraD_DNA-bd"/>
</dbReference>
<reference evidence="8 9" key="1">
    <citation type="submission" date="2019-03" db="EMBL/GenBank/DDBJ databases">
        <title>Sapientia aquatica gen. nov., sp. nov., isolated from a crater lake.</title>
        <authorList>
            <person name="Felfoldi T."/>
            <person name="Szabo A."/>
            <person name="Toth E."/>
            <person name="Schumann P."/>
            <person name="Keki Z."/>
            <person name="Marialigeti K."/>
            <person name="Mathe I."/>
        </authorList>
    </citation>
    <scope>NUCLEOTIDE SEQUENCE [LARGE SCALE GENOMIC DNA]</scope>
    <source>
        <strain evidence="8 9">SA-152</strain>
    </source>
</reference>
<feature type="transmembrane region" description="Helical" evidence="6">
    <location>
        <begin position="94"/>
        <end position="116"/>
    </location>
</feature>
<proteinExistence type="predicted"/>
<evidence type="ECO:0000256" key="2">
    <source>
        <dbReference type="ARBA" id="ARBA00022475"/>
    </source>
</evidence>
<evidence type="ECO:0000313" key="8">
    <source>
        <dbReference type="EMBL" id="TDK61199.1"/>
    </source>
</evidence>
<dbReference type="OrthoDB" id="9803543at2"/>
<dbReference type="Proteomes" id="UP000294829">
    <property type="component" value="Unassembled WGS sequence"/>
</dbReference>
<dbReference type="PANTHER" id="PTHR37937:SF1">
    <property type="entry name" value="CONJUGATIVE TRANSFER: DNA TRANSPORT"/>
    <property type="match status" value="1"/>
</dbReference>
<dbReference type="AlphaFoldDB" id="A0A4V3ATQ9"/>
<evidence type="ECO:0000256" key="3">
    <source>
        <dbReference type="ARBA" id="ARBA00022692"/>
    </source>
</evidence>
<dbReference type="PANTHER" id="PTHR37937">
    <property type="entry name" value="CONJUGATIVE TRANSFER: DNA TRANSPORT"/>
    <property type="match status" value="1"/>
</dbReference>
<comment type="subcellular location">
    <subcellularLocation>
        <location evidence="1">Cell membrane</location>
        <topology evidence="1">Multi-pass membrane protein</topology>
    </subcellularLocation>
</comment>
<dbReference type="GO" id="GO:0005886">
    <property type="term" value="C:plasma membrane"/>
    <property type="evidence" value="ECO:0007669"/>
    <property type="project" value="UniProtKB-SubCell"/>
</dbReference>
<keyword evidence="3 6" id="KW-0812">Transmembrane</keyword>
<evidence type="ECO:0000313" key="9">
    <source>
        <dbReference type="Proteomes" id="UP000294829"/>
    </source>
</evidence>
<dbReference type="Gene3D" id="3.40.50.300">
    <property type="entry name" value="P-loop containing nucleotide triphosphate hydrolases"/>
    <property type="match status" value="2"/>
</dbReference>
<dbReference type="InterPro" id="IPR027417">
    <property type="entry name" value="P-loop_NTPase"/>
</dbReference>